<protein>
    <submittedName>
        <fullName evidence="3">Virulence plasmid genes, 14.7 kb pef region, partial and</fullName>
    </submittedName>
</protein>
<dbReference type="PROSITE" id="PS50043">
    <property type="entry name" value="HTH_LUXR_2"/>
    <property type="match status" value="1"/>
</dbReference>
<organism evidence="3">
    <name type="scientific">Salmonella enteritidis</name>
    <dbReference type="NCBI Taxonomy" id="149539"/>
    <lineage>
        <taxon>Bacteria</taxon>
        <taxon>Pseudomonadati</taxon>
        <taxon>Pseudomonadota</taxon>
        <taxon>Gammaproteobacteria</taxon>
        <taxon>Enterobacterales</taxon>
        <taxon>Enterobacteriaceae</taxon>
        <taxon>Salmonella</taxon>
    </lineage>
</organism>
<dbReference type="InterPro" id="IPR016032">
    <property type="entry name" value="Sig_transdc_resp-reg_C-effctor"/>
</dbReference>
<dbReference type="EMBL" id="AB041905">
    <property type="protein sequence ID" value="BAB20572.1"/>
    <property type="molecule type" value="Genomic_DNA"/>
</dbReference>
<dbReference type="SUPFAM" id="SSF46894">
    <property type="entry name" value="C-terminal effector domain of the bipartite response regulators"/>
    <property type="match status" value="1"/>
</dbReference>
<keyword evidence="1" id="KW-0238">DNA-binding</keyword>
<dbReference type="Pfam" id="PF00196">
    <property type="entry name" value="GerE"/>
    <property type="match status" value="1"/>
</dbReference>
<proteinExistence type="predicted"/>
<sequence>MASALTAFPEDGDFGRIWYDRLCIEFNSDGGLSPAELRVIRLLLRGYNSGQIAALCFRSVKTISAQKGQAFRRLGVRNDATLLPTLILLGMVTLYTDLNRVHSLEEDGPICGRRPDKYH</sequence>
<dbReference type="InterPro" id="IPR000792">
    <property type="entry name" value="Tscrpt_reg_LuxR_C"/>
</dbReference>
<dbReference type="AlphaFoldDB" id="Q9EUH1"/>
<evidence type="ECO:0000313" key="3">
    <source>
        <dbReference type="EMBL" id="BAB20572.1"/>
    </source>
</evidence>
<evidence type="ECO:0000256" key="1">
    <source>
        <dbReference type="ARBA" id="ARBA00023125"/>
    </source>
</evidence>
<dbReference type="CDD" id="cd06170">
    <property type="entry name" value="LuxR_C_like"/>
    <property type="match status" value="1"/>
</dbReference>
<dbReference type="GO" id="GO:0003677">
    <property type="term" value="F:DNA binding"/>
    <property type="evidence" value="ECO:0007669"/>
    <property type="project" value="UniProtKB-KW"/>
</dbReference>
<evidence type="ECO:0000259" key="2">
    <source>
        <dbReference type="PROSITE" id="PS50043"/>
    </source>
</evidence>
<geneLocation type="plasmid" evidence="3">
    <name>virulence plasmid</name>
</geneLocation>
<dbReference type="SMART" id="SM00421">
    <property type="entry name" value="HTH_LUXR"/>
    <property type="match status" value="1"/>
</dbReference>
<accession>Q9EUH1</accession>
<name>Q9EUH1_SALEN</name>
<reference evidence="3" key="1">
    <citation type="journal article" date="2001" name="Infect. Immun.">
        <title>Complete DNA sequence and comparative analysis of the 50-kilobase virulence plasmid of Salmonella enterica serovar Choleraesuis.</title>
        <authorList>
            <person name="Haneda T."/>
            <person name="Okada N."/>
            <person name="Nakazawa N."/>
            <person name="Kawakami T."/>
            <person name="Danbara H."/>
        </authorList>
    </citation>
    <scope>NUCLEOTIDE SEQUENCE</scope>
    <source>
        <strain evidence="3">S72</strain>
        <plasmid evidence="3">virulence plasmid</plasmid>
    </source>
</reference>
<keyword evidence="3" id="KW-0614">Plasmid</keyword>
<dbReference type="GO" id="GO:0006355">
    <property type="term" value="P:regulation of DNA-templated transcription"/>
    <property type="evidence" value="ECO:0007669"/>
    <property type="project" value="InterPro"/>
</dbReference>
<dbReference type="InterPro" id="IPR036388">
    <property type="entry name" value="WH-like_DNA-bd_sf"/>
</dbReference>
<feature type="domain" description="HTH luxR-type" evidence="2">
    <location>
        <begin position="25"/>
        <end position="90"/>
    </location>
</feature>
<dbReference type="Gene3D" id="1.10.10.10">
    <property type="entry name" value="Winged helix-like DNA-binding domain superfamily/Winged helix DNA-binding domain"/>
    <property type="match status" value="1"/>
</dbReference>